<dbReference type="GO" id="GO:0008270">
    <property type="term" value="F:zinc ion binding"/>
    <property type="evidence" value="ECO:0007669"/>
    <property type="project" value="UniProtKB-UniRule"/>
</dbReference>
<keyword evidence="4 13" id="KW-0732">Signal</keyword>
<dbReference type="SUPFAM" id="SSF49854">
    <property type="entry name" value="Spermadhesin, CUB domain"/>
    <property type="match status" value="2"/>
</dbReference>
<dbReference type="GO" id="GO:0006508">
    <property type="term" value="P:proteolysis"/>
    <property type="evidence" value="ECO:0007669"/>
    <property type="project" value="UniProtKB-KW"/>
</dbReference>
<evidence type="ECO:0000256" key="9">
    <source>
        <dbReference type="ARBA" id="ARBA00023157"/>
    </source>
</evidence>
<dbReference type="Proteomes" id="UP000186698">
    <property type="component" value="Chromosome 4S"/>
</dbReference>
<dbReference type="OrthoDB" id="291007at2759"/>
<evidence type="ECO:0000313" key="16">
    <source>
        <dbReference type="Proteomes" id="UP000186698"/>
    </source>
</evidence>
<keyword evidence="3 12" id="KW-0479">Metal-binding</keyword>
<reference evidence="17" key="1">
    <citation type="submission" date="2025-08" db="UniProtKB">
        <authorList>
            <consortium name="RefSeq"/>
        </authorList>
    </citation>
    <scope>IDENTIFICATION</scope>
    <source>
        <strain evidence="17">J_2021</strain>
        <tissue evidence="17">Erythrocytes</tissue>
    </source>
</reference>
<comment type="caution">
    <text evidence="11">Lacks conserved residue(s) required for the propagation of feature annotation.</text>
</comment>
<evidence type="ECO:0000256" key="12">
    <source>
        <dbReference type="PROSITE-ProRule" id="PRU01211"/>
    </source>
</evidence>
<dbReference type="SMART" id="SM00235">
    <property type="entry name" value="ZnMc"/>
    <property type="match status" value="1"/>
</dbReference>
<feature type="domain" description="CUB" evidence="14">
    <location>
        <begin position="393"/>
        <end position="507"/>
    </location>
</feature>
<dbReference type="FunFam" id="3.40.390.10:FF:000040">
    <property type="entry name" value="Metalloendopeptidase"/>
    <property type="match status" value="1"/>
</dbReference>
<gene>
    <name evidence="17" type="primary">syt13.S</name>
</gene>
<feature type="chain" id="PRO_5035339386" description="Metalloendopeptidase" evidence="13">
    <location>
        <begin position="20"/>
        <end position="510"/>
    </location>
</feature>
<evidence type="ECO:0000256" key="4">
    <source>
        <dbReference type="ARBA" id="ARBA00022729"/>
    </source>
</evidence>
<dbReference type="Pfam" id="PF00431">
    <property type="entry name" value="CUB"/>
    <property type="match status" value="2"/>
</dbReference>
<evidence type="ECO:0000313" key="17">
    <source>
        <dbReference type="RefSeq" id="XP_041416921.1"/>
    </source>
</evidence>
<dbReference type="InterPro" id="IPR017370">
    <property type="entry name" value="Hatching_enzyme_Uvs2-like"/>
</dbReference>
<evidence type="ECO:0000256" key="6">
    <source>
        <dbReference type="ARBA" id="ARBA00022801"/>
    </source>
</evidence>
<dbReference type="AlphaFoldDB" id="A0A8J1KHV1"/>
<keyword evidence="8 12" id="KW-0482">Metalloprotease</keyword>
<evidence type="ECO:0000259" key="15">
    <source>
        <dbReference type="PROSITE" id="PS51864"/>
    </source>
</evidence>
<proteinExistence type="predicted"/>
<comment type="subcellular location">
    <subcellularLocation>
        <location evidence="10">Cytoplasmic vesicle</location>
        <location evidence="10">Secretory vesicle</location>
        <location evidence="10">Cortical granule</location>
    </subcellularLocation>
</comment>
<feature type="binding site" evidence="12">
    <location>
        <position position="176"/>
    </location>
    <ligand>
        <name>Zn(2+)</name>
        <dbReference type="ChEBI" id="CHEBI:29105"/>
        <note>catalytic</note>
    </ligand>
</feature>
<keyword evidence="5" id="KW-0677">Repeat</keyword>
<dbReference type="PROSITE" id="PS51864">
    <property type="entry name" value="ASTACIN"/>
    <property type="match status" value="1"/>
</dbReference>
<feature type="binding site" evidence="12">
    <location>
        <position position="186"/>
    </location>
    <ligand>
        <name>Zn(2+)</name>
        <dbReference type="ChEBI" id="CHEBI:29105"/>
        <note>catalytic</note>
    </ligand>
</feature>
<dbReference type="PROSITE" id="PS01180">
    <property type="entry name" value="CUB"/>
    <property type="match status" value="2"/>
</dbReference>
<evidence type="ECO:0000256" key="11">
    <source>
        <dbReference type="PROSITE-ProRule" id="PRU00059"/>
    </source>
</evidence>
<feature type="domain" description="CUB" evidence="14">
    <location>
        <begin position="279"/>
        <end position="391"/>
    </location>
</feature>
<accession>A0A8J1KHV1</accession>
<keyword evidence="16" id="KW-1185">Reference proteome</keyword>
<dbReference type="InterPro" id="IPR001506">
    <property type="entry name" value="Peptidase_M12A"/>
</dbReference>
<dbReference type="SUPFAM" id="SSF55486">
    <property type="entry name" value="Metalloproteases ('zincins'), catalytic domain"/>
    <property type="match status" value="1"/>
</dbReference>
<protein>
    <recommendedName>
        <fullName evidence="13">Metalloendopeptidase</fullName>
        <ecNumber evidence="13">3.4.24.-</ecNumber>
    </recommendedName>
</protein>
<dbReference type="Gene3D" id="2.60.120.290">
    <property type="entry name" value="Spermadhesin, CUB domain"/>
    <property type="match status" value="2"/>
</dbReference>
<evidence type="ECO:0000256" key="8">
    <source>
        <dbReference type="ARBA" id="ARBA00023049"/>
    </source>
</evidence>
<dbReference type="PRINTS" id="PR00480">
    <property type="entry name" value="ASTACIN"/>
</dbReference>
<dbReference type="GeneID" id="108715268"/>
<evidence type="ECO:0000256" key="5">
    <source>
        <dbReference type="ARBA" id="ARBA00022737"/>
    </source>
</evidence>
<dbReference type="SMART" id="SM00042">
    <property type="entry name" value="CUB"/>
    <property type="match status" value="2"/>
</dbReference>
<evidence type="ECO:0000256" key="2">
    <source>
        <dbReference type="ARBA" id="ARBA00022670"/>
    </source>
</evidence>
<keyword evidence="1" id="KW-0963">Cytoplasm</keyword>
<dbReference type="FunFam" id="2.60.120.290:FF:000005">
    <property type="entry name" value="Procollagen C-endopeptidase enhancer 1"/>
    <property type="match status" value="1"/>
</dbReference>
<evidence type="ECO:0000256" key="13">
    <source>
        <dbReference type="RuleBase" id="RU361183"/>
    </source>
</evidence>
<feature type="domain" description="Peptidase M12A" evidence="15">
    <location>
        <begin position="77"/>
        <end position="277"/>
    </location>
</feature>
<keyword evidence="2 12" id="KW-0645">Protease</keyword>
<dbReference type="InterPro" id="IPR035914">
    <property type="entry name" value="Sperma_CUB_dom_sf"/>
</dbReference>
<dbReference type="PIRSF" id="PIRSF038057">
    <property type="entry name" value="Hatching_enzyme_Uvs2"/>
    <property type="match status" value="1"/>
</dbReference>
<feature type="active site" evidence="12">
    <location>
        <position position="177"/>
    </location>
</feature>
<dbReference type="CTD" id="108715268"/>
<name>A0A8J1KHV1_XENLA</name>
<dbReference type="GO" id="GO:0060473">
    <property type="term" value="C:cortical granule"/>
    <property type="evidence" value="ECO:0007669"/>
    <property type="project" value="UniProtKB-SubCell"/>
</dbReference>
<keyword evidence="6 12" id="KW-0378">Hydrolase</keyword>
<dbReference type="InterPro" id="IPR000859">
    <property type="entry name" value="CUB_dom"/>
</dbReference>
<keyword evidence="9" id="KW-1015">Disulfide bond</keyword>
<dbReference type="Gene3D" id="3.40.390.10">
    <property type="entry name" value="Collagenase (Catalytic Domain)"/>
    <property type="match status" value="1"/>
</dbReference>
<sequence>MGWGICIALLLCLCGSALSRPLELQQFFDSPSGGETIERCSPEGLPGDDIIGSIMKMNKGRTRLLQHGDVANRMRRSAIRCAGQNCYWLKSADGLVNVPYTLPSEYTIQDRAALEAAMLEFSTLTCVRFVPHTHERDFLNIISDSGCWSFQGRRGGGGQDLSLQRDGCLSHGIIQHELNHALGFVHEHTRSDRDSYVKIFWNNIQPEYKDSFIKMDTDNQGLDYDYDSVMHYGRYSYSIDSQLPTIQPIPNGLIPIGQKNGLSSLDVAKINRLYNCSMCSSVLSGFSGTFSSASNPSYYPNHHNCSWLIRIPFNQVLLKFSAFAVQSTTGCTADYIRVYDGASRSSPLLLDRACGSKQLPSLVASSNVMLVEFVTDAAVSASGFKASYNTVTCGGTMTMRSGNFSSPGYTTHENYPPFSDCTWTMIAPVGFKVQLNVFNVVVEYSSPCQYDFIEIRDGMMPTSPLLETKCGTGDIPTVTSSQNALLLHFYSDSSNESTGFQAEYSFVPAF</sequence>
<dbReference type="GO" id="GO:0005615">
    <property type="term" value="C:extracellular space"/>
    <property type="evidence" value="ECO:0000318"/>
    <property type="project" value="GO_Central"/>
</dbReference>
<dbReference type="InterPro" id="IPR024079">
    <property type="entry name" value="MetalloPept_cat_dom_sf"/>
</dbReference>
<dbReference type="CDD" id="cd00041">
    <property type="entry name" value="CUB"/>
    <property type="match status" value="2"/>
</dbReference>
<evidence type="ECO:0000259" key="14">
    <source>
        <dbReference type="PROSITE" id="PS01180"/>
    </source>
</evidence>
<dbReference type="InterPro" id="IPR006026">
    <property type="entry name" value="Peptidase_Metallo"/>
</dbReference>
<evidence type="ECO:0000256" key="3">
    <source>
        <dbReference type="ARBA" id="ARBA00022723"/>
    </source>
</evidence>
<dbReference type="GO" id="GO:0004222">
    <property type="term" value="F:metalloendopeptidase activity"/>
    <property type="evidence" value="ECO:0000318"/>
    <property type="project" value="GO_Central"/>
</dbReference>
<evidence type="ECO:0000256" key="10">
    <source>
        <dbReference type="ARBA" id="ARBA00037865"/>
    </source>
</evidence>
<dbReference type="KEGG" id="xla:108715268"/>
<dbReference type="RefSeq" id="XP_041416921.1">
    <property type="nucleotide sequence ID" value="XM_041560987.1"/>
</dbReference>
<dbReference type="PANTHER" id="PTHR10127:SF888">
    <property type="entry name" value="METALLOENDOPEPTIDASE"/>
    <property type="match status" value="1"/>
</dbReference>
<dbReference type="Pfam" id="PF01400">
    <property type="entry name" value="Astacin"/>
    <property type="match status" value="1"/>
</dbReference>
<feature type="binding site" evidence="12">
    <location>
        <position position="180"/>
    </location>
    <ligand>
        <name>Zn(2+)</name>
        <dbReference type="ChEBI" id="CHEBI:29105"/>
        <note>catalytic</note>
    </ligand>
</feature>
<evidence type="ECO:0000256" key="7">
    <source>
        <dbReference type="ARBA" id="ARBA00022833"/>
    </source>
</evidence>
<dbReference type="PANTHER" id="PTHR10127">
    <property type="entry name" value="DISCOIDIN, CUB, EGF, LAMININ , AND ZINC METALLOPROTEASE DOMAIN CONTAINING"/>
    <property type="match status" value="1"/>
</dbReference>
<comment type="cofactor">
    <cofactor evidence="12 13">
        <name>Zn(2+)</name>
        <dbReference type="ChEBI" id="CHEBI:29105"/>
    </cofactor>
    <text evidence="12 13">Binds 1 zinc ion per subunit.</text>
</comment>
<organism evidence="16 17">
    <name type="scientific">Xenopus laevis</name>
    <name type="common">African clawed frog</name>
    <dbReference type="NCBI Taxonomy" id="8355"/>
    <lineage>
        <taxon>Eukaryota</taxon>
        <taxon>Metazoa</taxon>
        <taxon>Chordata</taxon>
        <taxon>Craniata</taxon>
        <taxon>Vertebrata</taxon>
        <taxon>Euteleostomi</taxon>
        <taxon>Amphibia</taxon>
        <taxon>Batrachia</taxon>
        <taxon>Anura</taxon>
        <taxon>Pipoidea</taxon>
        <taxon>Pipidae</taxon>
        <taxon>Xenopodinae</taxon>
        <taxon>Xenopus</taxon>
        <taxon>Xenopus</taxon>
    </lineage>
</organism>
<evidence type="ECO:0000256" key="1">
    <source>
        <dbReference type="ARBA" id="ARBA00022490"/>
    </source>
</evidence>
<feature type="signal peptide" evidence="13">
    <location>
        <begin position="1"/>
        <end position="19"/>
    </location>
</feature>
<dbReference type="EC" id="3.4.24.-" evidence="13"/>
<keyword evidence="7 12" id="KW-0862">Zinc</keyword>
<dbReference type="FunFam" id="2.60.120.290:FF:000013">
    <property type="entry name" value="Membrane frizzled-related protein"/>
    <property type="match status" value="1"/>
</dbReference>